<evidence type="ECO:0000259" key="1">
    <source>
        <dbReference type="Pfam" id="PF18925"/>
    </source>
</evidence>
<dbReference type="EMBL" id="LDOU01000015">
    <property type="protein sequence ID" value="KLV07972.1"/>
    <property type="molecule type" value="Genomic_DNA"/>
</dbReference>
<dbReference type="STRING" id="320778.ABT57_14075"/>
<name>A0A0J1K0I2_9GAMM</name>
<evidence type="ECO:0000313" key="2">
    <source>
        <dbReference type="EMBL" id="KLV07972.1"/>
    </source>
</evidence>
<dbReference type="AlphaFoldDB" id="A0A0J1K0I2"/>
<sequence>MKRFELKRRYFPHGTYSTLHREDGSQVCVMVERAWKNNAQGESCITEGTYTMYPHKSPKFGECYALEAKALGVTRYGPSLRSHILIHKANYPSQLQGCLAPGVDFGFVGDEWAVVNSTAAFNALMRELGGEPASLTIVKD</sequence>
<protein>
    <recommendedName>
        <fullName evidence="1">DUF5675 domain-containing protein</fullName>
    </recommendedName>
</protein>
<comment type="caution">
    <text evidence="2">The sequence shown here is derived from an EMBL/GenBank/DDBJ whole genome shotgun (WGS) entry which is preliminary data.</text>
</comment>
<accession>A0A0J1K0I2</accession>
<dbReference type="Proteomes" id="UP000035909">
    <property type="component" value="Unassembled WGS sequence"/>
</dbReference>
<proteinExistence type="predicted"/>
<feature type="domain" description="DUF5675" evidence="1">
    <location>
        <begin position="6"/>
        <end position="128"/>
    </location>
</feature>
<keyword evidence="3" id="KW-1185">Reference proteome</keyword>
<reference evidence="2 3" key="1">
    <citation type="submission" date="2015-05" db="EMBL/GenBank/DDBJ databases">
        <title>Photobacterium galathea sp. nov.</title>
        <authorList>
            <person name="Machado H."/>
            <person name="Gram L."/>
        </authorList>
    </citation>
    <scope>NUCLEOTIDE SEQUENCE [LARGE SCALE GENOMIC DNA]</scope>
    <source>
        <strain evidence="2 3">DSM 22954</strain>
    </source>
</reference>
<organism evidence="2 3">
    <name type="scientific">Photobacterium ganghwense</name>
    <dbReference type="NCBI Taxonomy" id="320778"/>
    <lineage>
        <taxon>Bacteria</taxon>
        <taxon>Pseudomonadati</taxon>
        <taxon>Pseudomonadota</taxon>
        <taxon>Gammaproteobacteria</taxon>
        <taxon>Vibrionales</taxon>
        <taxon>Vibrionaceae</taxon>
        <taxon>Photobacterium</taxon>
    </lineage>
</organism>
<dbReference type="RefSeq" id="WP_047885865.1">
    <property type="nucleotide sequence ID" value="NZ_CP071326.1"/>
</dbReference>
<dbReference type="InterPro" id="IPR043732">
    <property type="entry name" value="DUF5675"/>
</dbReference>
<dbReference type="OrthoDB" id="8719825at2"/>
<gene>
    <name evidence="2" type="ORF">ABT57_14075</name>
</gene>
<evidence type="ECO:0000313" key="3">
    <source>
        <dbReference type="Proteomes" id="UP000035909"/>
    </source>
</evidence>
<dbReference type="PATRIC" id="fig|320778.3.peg.3063"/>
<dbReference type="Pfam" id="PF18925">
    <property type="entry name" value="DUF5675"/>
    <property type="match status" value="1"/>
</dbReference>